<gene>
    <name evidence="7" type="primary">bbs9</name>
    <name evidence="7" type="ORF">TNCT_68701</name>
</gene>
<dbReference type="InterPro" id="IPR028074">
    <property type="entry name" value="PHTB1_GAE_dom"/>
</dbReference>
<name>A0A8X6M1Y7_TRICU</name>
<dbReference type="AlphaFoldDB" id="A0A8X6M1Y7"/>
<feature type="domain" description="PTHB1 platform" evidence="4">
    <location>
        <begin position="579"/>
        <end position="685"/>
    </location>
</feature>
<evidence type="ECO:0000259" key="3">
    <source>
        <dbReference type="Pfam" id="PF14728"/>
    </source>
</evidence>
<dbReference type="GO" id="GO:0016020">
    <property type="term" value="C:membrane"/>
    <property type="evidence" value="ECO:0007669"/>
    <property type="project" value="TreeGrafter"/>
</dbReference>
<dbReference type="InterPro" id="IPR055362">
    <property type="entry name" value="PTHB1_pf_dom"/>
</dbReference>
<evidence type="ECO:0000313" key="8">
    <source>
        <dbReference type="Proteomes" id="UP000887116"/>
    </source>
</evidence>
<dbReference type="InterPro" id="IPR026511">
    <property type="entry name" value="PTHB1"/>
</dbReference>
<dbReference type="Pfam" id="PF14727">
    <property type="entry name" value="PHTB1_N"/>
    <property type="match status" value="1"/>
</dbReference>
<sequence>MIVHDAHNISHIPRINEQKLLAERRLFSSGPLSIKKNQIKNFVKKSEQLPFCVVSEMSLFKSCDWWTTSCGADEEFDKGCLVVANVDNSPEKCDKIITGSHSGVLRIYKPQPVKQEDGTYSSFRAEDLLLETQLKHPIIHLGVGALSSTSPLLHLAVLQPFKLSVFAVSAVQGSVEHGTQFKLSLIYEHNLQRHAFSLIIGYFGGIHGKEMMCIQCLDGTLCFFEQERFSFSRFLPKSLIPGPVCYVPKTDSFVTVNGLTVESYRFQSLASASDENSEGENVVFKGKKVAPEWTYILADSALDITMVDDKTSPTIAILGERLLTALNSHGSMKFCKKFSFTPRCFTCYREEHHGFLILLIVTSNQTLLIYNETQLKWAVQLMFPPVCISRAFFTDIKGILTLLSEEGNLACCYLGTEPSLFVSPLSEPQEIDFKLAEQEMEKLKKIIKSSNQNLLGTQKLGNEISLSITVSHHINPSDINESREYSGKTFGPVPFIPVKVNLKCRSVVHDVRLMIHVEPPLKVSQNVFVFGSVMDGSQAVANISLESPFIPASLKVIAHAVYTNSYGAPRIVDAATFLPLNIVAKSCPPVKEGETKITIEINKKPLLLNELFPDLCVDGTSYPGGAMGIEYYSGHIVTIMPSKTAQRYRLQSDQLPALWLAVSELVRRLQHKFRKEADNVKLICNFTAPLPLQEYFKVIEEHFTNRQVIQEVEDLIAHRALQFRVVQKRLLTKLKDSTPSPLNNLDTLLEATHRQIMSVTETMDRHLKALESSCCALSASTNLILLLIKLSMNMKEDEWIFLSACFSPVVNFDSHQGWEEKVNIALIYLLKHCLGKGDETKFPEAKLEPLKDITKLKKHISLVLDKIMKNTPLELSGCGYDTRFNENEVDDMVLPEGCKYVDNTTPRPVSASQSNLPEDASNGNIVESEYQLQDEEFPNTFDDMEEEEMII</sequence>
<dbReference type="PANTHER" id="PTHR20991">
    <property type="entry name" value="PARATHYROID HORMONE-RESPONSIVE B1 GENE"/>
    <property type="match status" value="1"/>
</dbReference>
<dbReference type="Pfam" id="PF14728">
    <property type="entry name" value="PTHB1_GAE"/>
    <property type="match status" value="1"/>
</dbReference>
<reference evidence="7" key="1">
    <citation type="submission" date="2020-07" db="EMBL/GenBank/DDBJ databases">
        <title>Multicomponent nature underlies the extraordinary mechanical properties of spider dragline silk.</title>
        <authorList>
            <person name="Kono N."/>
            <person name="Nakamura H."/>
            <person name="Mori M."/>
            <person name="Yoshida Y."/>
            <person name="Ohtoshi R."/>
            <person name="Malay A.D."/>
            <person name="Moran D.A.P."/>
            <person name="Tomita M."/>
            <person name="Numata K."/>
            <person name="Arakawa K."/>
        </authorList>
    </citation>
    <scope>NUCLEOTIDE SEQUENCE</scope>
</reference>
<accession>A0A8X6M1Y7</accession>
<dbReference type="OrthoDB" id="6424092at2759"/>
<evidence type="ECO:0000256" key="1">
    <source>
        <dbReference type="SAM" id="MobiDB-lite"/>
    </source>
</evidence>
<keyword evidence="8" id="KW-1185">Reference proteome</keyword>
<evidence type="ECO:0000259" key="5">
    <source>
        <dbReference type="Pfam" id="PF23338"/>
    </source>
</evidence>
<dbReference type="EMBL" id="BMAO01019193">
    <property type="protein sequence ID" value="GFR28987.1"/>
    <property type="molecule type" value="Genomic_DNA"/>
</dbReference>
<dbReference type="GO" id="GO:0034464">
    <property type="term" value="C:BBSome"/>
    <property type="evidence" value="ECO:0007669"/>
    <property type="project" value="InterPro"/>
</dbReference>
<dbReference type="InterPro" id="IPR055364">
    <property type="entry name" value="PTHB1_CtH_dom"/>
</dbReference>
<dbReference type="Pfam" id="PF23337">
    <property type="entry name" value="PTHB1_pf"/>
    <property type="match status" value="1"/>
</dbReference>
<protein>
    <submittedName>
        <fullName evidence="7">Protein PTHB1</fullName>
    </submittedName>
</protein>
<feature type="domain" description="PTHB1 GAE" evidence="3">
    <location>
        <begin position="493"/>
        <end position="572"/>
    </location>
</feature>
<feature type="region of interest" description="Disordered" evidence="1">
    <location>
        <begin position="904"/>
        <end position="923"/>
    </location>
</feature>
<dbReference type="Proteomes" id="UP000887116">
    <property type="component" value="Unassembled WGS sequence"/>
</dbReference>
<dbReference type="Pfam" id="PF23339">
    <property type="entry name" value="PTHB1_CtH"/>
    <property type="match status" value="1"/>
</dbReference>
<dbReference type="Pfam" id="PF23338">
    <property type="entry name" value="PTHB1_hp"/>
    <property type="match status" value="1"/>
</dbReference>
<evidence type="ECO:0000313" key="7">
    <source>
        <dbReference type="EMBL" id="GFR28987.1"/>
    </source>
</evidence>
<comment type="caution">
    <text evidence="7">The sequence shown here is derived from an EMBL/GenBank/DDBJ whole genome shotgun (WGS) entry which is preliminary data.</text>
</comment>
<organism evidence="7 8">
    <name type="scientific">Trichonephila clavata</name>
    <name type="common">Joro spider</name>
    <name type="synonym">Nephila clavata</name>
    <dbReference type="NCBI Taxonomy" id="2740835"/>
    <lineage>
        <taxon>Eukaryota</taxon>
        <taxon>Metazoa</taxon>
        <taxon>Ecdysozoa</taxon>
        <taxon>Arthropoda</taxon>
        <taxon>Chelicerata</taxon>
        <taxon>Arachnida</taxon>
        <taxon>Araneae</taxon>
        <taxon>Araneomorphae</taxon>
        <taxon>Entelegynae</taxon>
        <taxon>Araneoidea</taxon>
        <taxon>Nephilidae</taxon>
        <taxon>Trichonephila</taxon>
    </lineage>
</organism>
<feature type="domain" description="PTHB1 C-terminal helix bundle" evidence="6">
    <location>
        <begin position="794"/>
        <end position="867"/>
    </location>
</feature>
<evidence type="ECO:0000259" key="4">
    <source>
        <dbReference type="Pfam" id="PF23337"/>
    </source>
</evidence>
<evidence type="ECO:0000259" key="2">
    <source>
        <dbReference type="Pfam" id="PF14727"/>
    </source>
</evidence>
<evidence type="ECO:0000259" key="6">
    <source>
        <dbReference type="Pfam" id="PF23339"/>
    </source>
</evidence>
<dbReference type="GO" id="GO:0060271">
    <property type="term" value="P:cilium assembly"/>
    <property type="evidence" value="ECO:0007669"/>
    <property type="project" value="TreeGrafter"/>
</dbReference>
<dbReference type="InterPro" id="IPR028073">
    <property type="entry name" value="PHTB1_N_dom"/>
</dbReference>
<dbReference type="InterPro" id="IPR055363">
    <property type="entry name" value="PTHB1_hp_dom"/>
</dbReference>
<dbReference type="PANTHER" id="PTHR20991:SF0">
    <property type="entry name" value="PROTEIN PTHB1"/>
    <property type="match status" value="1"/>
</dbReference>
<feature type="domain" description="PTHB1 hairpin" evidence="5">
    <location>
        <begin position="689"/>
        <end position="791"/>
    </location>
</feature>
<feature type="domain" description="PTHB1 N-terminal" evidence="2">
    <location>
        <begin position="57"/>
        <end position="418"/>
    </location>
</feature>
<proteinExistence type="predicted"/>